<keyword evidence="2" id="KW-0732">Signal</keyword>
<feature type="signal peptide" evidence="2">
    <location>
        <begin position="1"/>
        <end position="23"/>
    </location>
</feature>
<keyword evidence="4" id="KW-1185">Reference proteome</keyword>
<proteinExistence type="predicted"/>
<dbReference type="AlphaFoldDB" id="A0A7M5X3M6"/>
<sequence length="203" mass="23726">MKKMNVNFTLLSHVFLLVMFTHAQDDKSCTKEQENEESCKSVAFYLHYQKVTCLRKKTIEDLSKKKDTCDSLTGYCWYEKCQKGFTNSGFFPEVRPQCQCEEVSQNWCKHKIDHNKKRCLKLPNYDNYQHVTCLETKEVLLKAFSGCPFPETHCWYACQQEKYGQGDGKIQYDCACSDSMVVHVTQYLVFISLVVYAVFSNLF</sequence>
<feature type="transmembrane region" description="Helical" evidence="1">
    <location>
        <begin position="180"/>
        <end position="199"/>
    </location>
</feature>
<evidence type="ECO:0000313" key="4">
    <source>
        <dbReference type="Proteomes" id="UP000594262"/>
    </source>
</evidence>
<accession>A0A7M5X3M6</accession>
<evidence type="ECO:0000313" key="3">
    <source>
        <dbReference type="EnsemblMetazoa" id="CLYHEMP016920.1"/>
    </source>
</evidence>
<dbReference type="Proteomes" id="UP000594262">
    <property type="component" value="Unplaced"/>
</dbReference>
<feature type="chain" id="PRO_5029857699" description="Cnidarian restricted protein" evidence="2">
    <location>
        <begin position="24"/>
        <end position="203"/>
    </location>
</feature>
<evidence type="ECO:0000256" key="1">
    <source>
        <dbReference type="SAM" id="Phobius"/>
    </source>
</evidence>
<name>A0A7M5X3M6_9CNID</name>
<keyword evidence="1" id="KW-1133">Transmembrane helix</keyword>
<keyword evidence="1" id="KW-0812">Transmembrane</keyword>
<dbReference type="EnsemblMetazoa" id="CLYHEMT016920.1">
    <property type="protein sequence ID" value="CLYHEMP016920.1"/>
    <property type="gene ID" value="CLYHEMG016920"/>
</dbReference>
<reference evidence="3" key="1">
    <citation type="submission" date="2021-01" db="UniProtKB">
        <authorList>
            <consortium name="EnsemblMetazoa"/>
        </authorList>
    </citation>
    <scope>IDENTIFICATION</scope>
</reference>
<keyword evidence="1" id="KW-0472">Membrane</keyword>
<evidence type="ECO:0008006" key="5">
    <source>
        <dbReference type="Google" id="ProtNLM"/>
    </source>
</evidence>
<protein>
    <recommendedName>
        <fullName evidence="5">Cnidarian restricted protein</fullName>
    </recommendedName>
</protein>
<organism evidence="3 4">
    <name type="scientific">Clytia hemisphaerica</name>
    <dbReference type="NCBI Taxonomy" id="252671"/>
    <lineage>
        <taxon>Eukaryota</taxon>
        <taxon>Metazoa</taxon>
        <taxon>Cnidaria</taxon>
        <taxon>Hydrozoa</taxon>
        <taxon>Hydroidolina</taxon>
        <taxon>Leptothecata</taxon>
        <taxon>Obeliida</taxon>
        <taxon>Clytiidae</taxon>
        <taxon>Clytia</taxon>
    </lineage>
</organism>
<evidence type="ECO:0000256" key="2">
    <source>
        <dbReference type="SAM" id="SignalP"/>
    </source>
</evidence>